<evidence type="ECO:0000256" key="3">
    <source>
        <dbReference type="ARBA" id="ARBA00023133"/>
    </source>
</evidence>
<dbReference type="SUPFAM" id="SSF53800">
    <property type="entry name" value="Chelatase"/>
    <property type="match status" value="1"/>
</dbReference>
<keyword evidence="2" id="KW-0408">Iron</keyword>
<dbReference type="Pfam" id="PF00762">
    <property type="entry name" value="Ferrochelatase"/>
    <property type="match status" value="1"/>
</dbReference>
<name>A0ABR5EHE7_LACLC</name>
<dbReference type="InterPro" id="IPR001015">
    <property type="entry name" value="Ferrochelatase"/>
</dbReference>
<dbReference type="EC" id="4.99.1.9" evidence="1"/>
<evidence type="ECO:0000313" key="9">
    <source>
        <dbReference type="Proteomes" id="UP000034513"/>
    </source>
</evidence>
<dbReference type="Gene3D" id="3.40.50.1400">
    <property type="match status" value="1"/>
</dbReference>
<dbReference type="Proteomes" id="UP000034513">
    <property type="component" value="Unassembled WGS sequence"/>
</dbReference>
<evidence type="ECO:0000313" key="8">
    <source>
        <dbReference type="EMBL" id="KKW73429.1"/>
    </source>
</evidence>
<comment type="catalytic activity">
    <reaction evidence="6">
        <text>Fe-coproporphyrin III + 2 H(+) = coproporphyrin III + Fe(2+)</text>
        <dbReference type="Rhea" id="RHEA:49572"/>
        <dbReference type="ChEBI" id="CHEBI:15378"/>
        <dbReference type="ChEBI" id="CHEBI:29033"/>
        <dbReference type="ChEBI" id="CHEBI:68438"/>
        <dbReference type="ChEBI" id="CHEBI:131725"/>
        <dbReference type="EC" id="4.99.1.9"/>
    </reaction>
    <physiologicalReaction direction="right-to-left" evidence="6">
        <dbReference type="Rhea" id="RHEA:49574"/>
    </physiologicalReaction>
</comment>
<sequence length="220" mass="25609">MTYGEPRIDKVIREMKESGVEDITVLPLYPQYSLTTVEPIIQQVKKIDDKINVIRDFHQIESYTDLLAESIREKWQANHYDKLILSYHGIPLSYVTKKKDAYEAQCIETTRLVVEKLGLKEEEYEHTYQSKFGPEKWLEPATIDRIAELPKEDTKKVLICSPAFVADCLETLFELEIENKEVFVENGGETFDFVHPFNDSLEFTKVLSEVIEKNKVEVEV</sequence>
<keyword evidence="4" id="KW-0456">Lyase</keyword>
<reference evidence="8 9" key="1">
    <citation type="submission" date="2015-04" db="EMBL/GenBank/DDBJ databases">
        <title>Evaluation of non-dairy Lactococcus lactis with potential dairy applications reveals extensive phenotype-genotype disparity.</title>
        <authorList>
            <person name="Cavanagh D."/>
            <person name="Casey A."/>
            <person name="Altermann E."/>
            <person name="Cotter P."/>
            <person name="Fitzgerald G.F."/>
            <person name="McAuliffe O."/>
        </authorList>
    </citation>
    <scope>NUCLEOTIDE SEQUENCE [LARGE SCALE GENOMIC DNA]</scope>
    <source>
        <strain evidence="8 9">DPC6856</strain>
    </source>
</reference>
<comment type="caution">
    <text evidence="8">The sequence shown here is derived from an EMBL/GenBank/DDBJ whole genome shotgun (WGS) entry which is preliminary data.</text>
</comment>
<dbReference type="NCBIfam" id="TIGR00109">
    <property type="entry name" value="hemH"/>
    <property type="match status" value="1"/>
</dbReference>
<keyword evidence="5" id="KW-0627">Porphyrin biosynthesis</keyword>
<comment type="similarity">
    <text evidence="7">Belongs to the ferrochelatase family.</text>
</comment>
<organism evidence="8 9">
    <name type="scientific">Lactococcus lactis subsp. cremoris</name>
    <name type="common">Streptococcus cremoris</name>
    <dbReference type="NCBI Taxonomy" id="1359"/>
    <lineage>
        <taxon>Bacteria</taxon>
        <taxon>Bacillati</taxon>
        <taxon>Bacillota</taxon>
        <taxon>Bacilli</taxon>
        <taxon>Lactobacillales</taxon>
        <taxon>Streptococcaceae</taxon>
        <taxon>Lactococcus</taxon>
    </lineage>
</organism>
<dbReference type="CDD" id="cd00419">
    <property type="entry name" value="Ferrochelatase_C"/>
    <property type="match status" value="1"/>
</dbReference>
<keyword evidence="3" id="KW-0350">Heme biosynthesis</keyword>
<dbReference type="EMBL" id="LAVW01000105">
    <property type="protein sequence ID" value="KKW73429.1"/>
    <property type="molecule type" value="Genomic_DNA"/>
</dbReference>
<protein>
    <recommendedName>
        <fullName evidence="1">coproporphyrin ferrochelatase</fullName>
        <ecNumber evidence="1">4.99.1.9</ecNumber>
    </recommendedName>
</protein>
<gene>
    <name evidence="8" type="ORF">VN93_0981</name>
</gene>
<evidence type="ECO:0000256" key="2">
    <source>
        <dbReference type="ARBA" id="ARBA00023004"/>
    </source>
</evidence>
<dbReference type="InterPro" id="IPR033644">
    <property type="entry name" value="Ferrochelatase_C"/>
</dbReference>
<proteinExistence type="inferred from homology"/>
<evidence type="ECO:0000256" key="5">
    <source>
        <dbReference type="ARBA" id="ARBA00023244"/>
    </source>
</evidence>
<dbReference type="PANTHER" id="PTHR11108">
    <property type="entry name" value="FERROCHELATASE"/>
    <property type="match status" value="1"/>
</dbReference>
<evidence type="ECO:0000256" key="6">
    <source>
        <dbReference type="ARBA" id="ARBA00024536"/>
    </source>
</evidence>
<keyword evidence="9" id="KW-1185">Reference proteome</keyword>
<evidence type="ECO:0000256" key="7">
    <source>
        <dbReference type="RuleBase" id="RU004185"/>
    </source>
</evidence>
<evidence type="ECO:0000256" key="1">
    <source>
        <dbReference type="ARBA" id="ARBA00013215"/>
    </source>
</evidence>
<dbReference type="PANTHER" id="PTHR11108:SF1">
    <property type="entry name" value="FERROCHELATASE, MITOCHONDRIAL"/>
    <property type="match status" value="1"/>
</dbReference>
<evidence type="ECO:0000256" key="4">
    <source>
        <dbReference type="ARBA" id="ARBA00023239"/>
    </source>
</evidence>
<accession>A0ABR5EHE7</accession>